<dbReference type="HOGENOM" id="CLU_050006_6_3_9"/>
<organism evidence="2 3">
    <name type="scientific">Hungatella hathewayi WAL-18680</name>
    <dbReference type="NCBI Taxonomy" id="742737"/>
    <lineage>
        <taxon>Bacteria</taxon>
        <taxon>Bacillati</taxon>
        <taxon>Bacillota</taxon>
        <taxon>Clostridia</taxon>
        <taxon>Lachnospirales</taxon>
        <taxon>Lachnospiraceae</taxon>
        <taxon>Hungatella</taxon>
    </lineage>
</organism>
<reference evidence="2 3" key="1">
    <citation type="submission" date="2011-08" db="EMBL/GenBank/DDBJ databases">
        <title>The Genome Sequence of Clostridium hathewayi WAL-18680.</title>
        <authorList>
            <consortium name="The Broad Institute Genome Sequencing Platform"/>
            <person name="Earl A."/>
            <person name="Ward D."/>
            <person name="Feldgarden M."/>
            <person name="Gevers D."/>
            <person name="Finegold S.M."/>
            <person name="Summanen P.H."/>
            <person name="Molitoris D.R."/>
            <person name="Song M."/>
            <person name="Daigneault M."/>
            <person name="Allen-Vercoe E."/>
            <person name="Young S.K."/>
            <person name="Zeng Q."/>
            <person name="Gargeya S."/>
            <person name="Fitzgerald M."/>
            <person name="Haas B."/>
            <person name="Abouelleil A."/>
            <person name="Alvarado L."/>
            <person name="Arachchi H.M."/>
            <person name="Berlin A."/>
            <person name="Brown A."/>
            <person name="Chapman S.B."/>
            <person name="Chen Z."/>
            <person name="Dunbar C."/>
            <person name="Freedman E."/>
            <person name="Gearin G."/>
            <person name="Gellesch M."/>
            <person name="Goldberg J."/>
            <person name="Griggs A."/>
            <person name="Gujja S."/>
            <person name="Heiman D."/>
            <person name="Howarth C."/>
            <person name="Larson L."/>
            <person name="Lui A."/>
            <person name="MacDonald P.J.P."/>
            <person name="Montmayeur A."/>
            <person name="Murphy C."/>
            <person name="Neiman D."/>
            <person name="Pearson M."/>
            <person name="Priest M."/>
            <person name="Roberts A."/>
            <person name="Saif S."/>
            <person name="Shea T."/>
            <person name="Shenoy N."/>
            <person name="Sisk P."/>
            <person name="Stolte C."/>
            <person name="Sykes S."/>
            <person name="Wortman J."/>
            <person name="Nusbaum C."/>
            <person name="Birren B."/>
        </authorList>
    </citation>
    <scope>NUCLEOTIDE SEQUENCE [LARGE SCALE GENOMIC DNA]</scope>
    <source>
        <strain evidence="2 3">WAL-18680</strain>
    </source>
</reference>
<comment type="caution">
    <text evidence="2">The sequence shown here is derived from an EMBL/GenBank/DDBJ whole genome shotgun (WGS) entry which is preliminary data.</text>
</comment>
<dbReference type="AlphaFoldDB" id="G5IJD7"/>
<evidence type="ECO:0000313" key="3">
    <source>
        <dbReference type="Proteomes" id="UP000005384"/>
    </source>
</evidence>
<dbReference type="InterPro" id="IPR050312">
    <property type="entry name" value="IolE/XylAMocC-like"/>
</dbReference>
<keyword evidence="3" id="KW-1185">Reference proteome</keyword>
<dbReference type="PANTHER" id="PTHR12110">
    <property type="entry name" value="HYDROXYPYRUVATE ISOMERASE"/>
    <property type="match status" value="1"/>
</dbReference>
<dbReference type="Proteomes" id="UP000005384">
    <property type="component" value="Unassembled WGS sequence"/>
</dbReference>
<feature type="domain" description="Xylose isomerase-like TIM barrel" evidence="1">
    <location>
        <begin position="27"/>
        <end position="179"/>
    </location>
</feature>
<dbReference type="Gene3D" id="3.20.20.150">
    <property type="entry name" value="Divalent-metal-dependent TIM barrel enzymes"/>
    <property type="match status" value="1"/>
</dbReference>
<dbReference type="SUPFAM" id="SSF51658">
    <property type="entry name" value="Xylose isomerase-like"/>
    <property type="match status" value="1"/>
</dbReference>
<dbReference type="InterPro" id="IPR036237">
    <property type="entry name" value="Xyl_isomerase-like_sf"/>
</dbReference>
<dbReference type="RefSeq" id="WP_006781606.1">
    <property type="nucleotide sequence ID" value="NZ_JH379028.1"/>
</dbReference>
<sequence>MKISYTTLSVPEKTLEQAVALASGWRLDGIELRGKESVHISPENSFEYVEKARRLIRQAGLSIPCLTAYTKFYQPDEISAIAQAEELMKMVHLAEYLGAATVRTFMGDIPAGMDRERADEIGRAGLNHVARLMGNSPVQVVIETCGSVGDGASMARILDGVPRQIGVLLDILHPWEMGEEY</sequence>
<accession>G5IJD7</accession>
<evidence type="ECO:0000259" key="1">
    <source>
        <dbReference type="Pfam" id="PF01261"/>
    </source>
</evidence>
<dbReference type="EMBL" id="ADLN01000100">
    <property type="protein sequence ID" value="EHI58400.1"/>
    <property type="molecule type" value="Genomic_DNA"/>
</dbReference>
<name>G5IJD7_9FIRM</name>
<gene>
    <name evidence="2" type="ORF">HMPREF9473_03615</name>
</gene>
<evidence type="ECO:0000313" key="2">
    <source>
        <dbReference type="EMBL" id="EHI58400.1"/>
    </source>
</evidence>
<dbReference type="InterPro" id="IPR013022">
    <property type="entry name" value="Xyl_isomerase-like_TIM-brl"/>
</dbReference>
<protein>
    <recommendedName>
        <fullName evidence="1">Xylose isomerase-like TIM barrel domain-containing protein</fullName>
    </recommendedName>
</protein>
<dbReference type="PATRIC" id="fig|742737.3.peg.3596"/>
<dbReference type="Pfam" id="PF01261">
    <property type="entry name" value="AP_endonuc_2"/>
    <property type="match status" value="1"/>
</dbReference>
<proteinExistence type="predicted"/>